<evidence type="ECO:0000313" key="1">
    <source>
        <dbReference type="EMBL" id="ATI43593.1"/>
    </source>
</evidence>
<keyword evidence="1" id="KW-0614">Plasmid</keyword>
<sequence length="150" mass="16187">MDLVPQVGQPRDQRHAPRPSIALAPGAAARLNEIRSAAMRARSGGRADMFEACAMLSRDRSRSLRAVSDGIARCLPQALGSTPVLYRAGCADLSFDEAWLLRLAAAAEREDADSFSFLLRSRVVPMHRRNMGFLAAELARLSSAAADHGV</sequence>
<reference evidence="1 2" key="1">
    <citation type="submission" date="2017-05" db="EMBL/GenBank/DDBJ databases">
        <title>Comparative genomic and metabolic analysis of manganese-oxidizing mechanisms in Celeribater manganoxidans DY25T: its adaption to the environment of polymetallic nodule.</title>
        <authorList>
            <person name="Wang X."/>
        </authorList>
    </citation>
    <scope>NUCLEOTIDE SEQUENCE [LARGE SCALE GENOMIC DNA]</scope>
    <source>
        <strain evidence="1 2">DY25</strain>
        <plasmid evidence="2">pdy25-a</plasmid>
    </source>
</reference>
<name>A0A291M3N1_9RHOB</name>
<dbReference type="EMBL" id="CP021405">
    <property type="protein sequence ID" value="ATI43593.1"/>
    <property type="molecule type" value="Genomic_DNA"/>
</dbReference>
<dbReference type="AlphaFoldDB" id="A0A291M3N1"/>
<proteinExistence type="predicted"/>
<organism evidence="1 2">
    <name type="scientific">Pacificitalea manganoxidans</name>
    <dbReference type="NCBI Taxonomy" id="1411902"/>
    <lineage>
        <taxon>Bacteria</taxon>
        <taxon>Pseudomonadati</taxon>
        <taxon>Pseudomonadota</taxon>
        <taxon>Alphaproteobacteria</taxon>
        <taxon>Rhodobacterales</taxon>
        <taxon>Paracoccaceae</taxon>
        <taxon>Pacificitalea</taxon>
    </lineage>
</organism>
<accession>A0A291M3N1</accession>
<protein>
    <submittedName>
        <fullName evidence="1">Uncharacterized protein</fullName>
    </submittedName>
</protein>
<geneLocation type="plasmid" evidence="2">
    <name>pdy25-a</name>
</geneLocation>
<dbReference type="KEGG" id="cmag:CBW24_15705"/>
<gene>
    <name evidence="1" type="ORF">CBW24_15705</name>
</gene>
<evidence type="ECO:0000313" key="2">
    <source>
        <dbReference type="Proteomes" id="UP000219050"/>
    </source>
</evidence>
<dbReference type="Proteomes" id="UP000219050">
    <property type="component" value="Plasmid pDY25-A"/>
</dbReference>
<keyword evidence="2" id="KW-1185">Reference proteome</keyword>